<dbReference type="EMBL" id="FQYW01000007">
    <property type="protein sequence ID" value="SHI53959.1"/>
    <property type="molecule type" value="Genomic_DNA"/>
</dbReference>
<dbReference type="OrthoDB" id="9875624at2"/>
<name>A0A1M6BYU4_9FIRM</name>
<dbReference type="Proteomes" id="UP000191240">
    <property type="component" value="Unassembled WGS sequence"/>
</dbReference>
<accession>A0A1M6BYU4</accession>
<sequence length="52" mass="6283">MDGPKKWWQEYDGSEKEAWQDADPLHPDIDDRHFPDEEEEIGQEEDVYGKKY</sequence>
<dbReference type="RefSeq" id="WP_159446690.1">
    <property type="nucleotide sequence ID" value="NZ_FQYW01000007.1"/>
</dbReference>
<feature type="region of interest" description="Disordered" evidence="1">
    <location>
        <begin position="1"/>
        <end position="33"/>
    </location>
</feature>
<protein>
    <submittedName>
        <fullName evidence="2">Uncharacterized protein</fullName>
    </submittedName>
</protein>
<proteinExistence type="predicted"/>
<evidence type="ECO:0000256" key="1">
    <source>
        <dbReference type="SAM" id="MobiDB-lite"/>
    </source>
</evidence>
<reference evidence="2 3" key="1">
    <citation type="submission" date="2016-11" db="EMBL/GenBank/DDBJ databases">
        <authorList>
            <person name="Jaros S."/>
            <person name="Januszkiewicz K."/>
            <person name="Wedrychowicz H."/>
        </authorList>
    </citation>
    <scope>NUCLEOTIDE SEQUENCE [LARGE SCALE GENOMIC DNA]</scope>
    <source>
        <strain evidence="2 3">DSM 3074</strain>
    </source>
</reference>
<evidence type="ECO:0000313" key="2">
    <source>
        <dbReference type="EMBL" id="SHI53959.1"/>
    </source>
</evidence>
<evidence type="ECO:0000313" key="3">
    <source>
        <dbReference type="Proteomes" id="UP000191240"/>
    </source>
</evidence>
<dbReference type="AlphaFoldDB" id="A0A1M6BYU4"/>
<gene>
    <name evidence="2" type="ORF">SAMN02745671_00912</name>
</gene>
<organism evidence="2 3">
    <name type="scientific">Anaerovibrio lipolyticus DSM 3074</name>
    <dbReference type="NCBI Taxonomy" id="1120997"/>
    <lineage>
        <taxon>Bacteria</taxon>
        <taxon>Bacillati</taxon>
        <taxon>Bacillota</taxon>
        <taxon>Negativicutes</taxon>
        <taxon>Selenomonadales</taxon>
        <taxon>Selenomonadaceae</taxon>
        <taxon>Anaerovibrio</taxon>
    </lineage>
</organism>